<comment type="subcellular location">
    <subcellularLocation>
        <location evidence="1">Cell membrane</location>
        <topology evidence="1">Lipid-anchor</topology>
        <topology evidence="1">GPI-anchor</topology>
    </subcellularLocation>
</comment>
<dbReference type="AlphaFoldDB" id="A0A8H6VQ59"/>
<keyword evidence="12" id="KW-1185">Reference proteome</keyword>
<evidence type="ECO:0000256" key="1">
    <source>
        <dbReference type="ARBA" id="ARBA00004609"/>
    </source>
</evidence>
<evidence type="ECO:0000256" key="6">
    <source>
        <dbReference type="ARBA" id="ARBA00023180"/>
    </source>
</evidence>
<feature type="compositionally biased region" description="Low complexity" evidence="8">
    <location>
        <begin position="177"/>
        <end position="208"/>
    </location>
</feature>
<keyword evidence="2" id="KW-1003">Cell membrane</keyword>
<feature type="signal peptide" evidence="9">
    <location>
        <begin position="1"/>
        <end position="18"/>
    </location>
</feature>
<name>A0A8H6VQ59_MYCCL</name>
<feature type="region of interest" description="Disordered" evidence="8">
    <location>
        <begin position="163"/>
        <end position="208"/>
    </location>
</feature>
<dbReference type="InterPro" id="IPR046936">
    <property type="entry name" value="BIM1-like"/>
</dbReference>
<proteinExistence type="predicted"/>
<dbReference type="OrthoDB" id="2146436at2759"/>
<dbReference type="Proteomes" id="UP000613580">
    <property type="component" value="Unassembled WGS sequence"/>
</dbReference>
<feature type="chain" id="PRO_5034061076" description="Copper acquisition factor BIM1-like domain-containing protein" evidence="9">
    <location>
        <begin position="19"/>
        <end position="232"/>
    </location>
</feature>
<evidence type="ECO:0000313" key="12">
    <source>
        <dbReference type="Proteomes" id="UP000613580"/>
    </source>
</evidence>
<accession>A0A8H6VQ59</accession>
<evidence type="ECO:0000256" key="4">
    <source>
        <dbReference type="ARBA" id="ARBA00022729"/>
    </source>
</evidence>
<evidence type="ECO:0000256" key="2">
    <source>
        <dbReference type="ARBA" id="ARBA00022475"/>
    </source>
</evidence>
<dbReference type="CDD" id="cd21176">
    <property type="entry name" value="LPMO_auxiliary-like"/>
    <property type="match status" value="1"/>
</dbReference>
<evidence type="ECO:0000256" key="5">
    <source>
        <dbReference type="ARBA" id="ARBA00023136"/>
    </source>
</evidence>
<dbReference type="Pfam" id="PF20238">
    <property type="entry name" value="BIM1-like_dom"/>
    <property type="match status" value="1"/>
</dbReference>
<feature type="compositionally biased region" description="Polar residues" evidence="8">
    <location>
        <begin position="163"/>
        <end position="176"/>
    </location>
</feature>
<dbReference type="InterPro" id="IPR046530">
    <property type="entry name" value="BIM1-like_dom"/>
</dbReference>
<evidence type="ECO:0000256" key="3">
    <source>
        <dbReference type="ARBA" id="ARBA00022622"/>
    </source>
</evidence>
<protein>
    <recommendedName>
        <fullName evidence="10">Copper acquisition factor BIM1-like domain-containing protein</fullName>
    </recommendedName>
</protein>
<gene>
    <name evidence="11" type="ORF">HMN09_01304400</name>
</gene>
<sequence>MLSSSLLVVASLLASASAHFQMQYPAPWGVFVEDNEPTFCDGYNGPSQPPTFFPLTGGVISLNSEHTSWVVAISITPKVAPTQFSDFAPVTNVLSASGEGLFCLPFDLSKTNATGFVDGMNATIQVEFNGGDGNLFQCAEVTLTNEVAAPGCSNGTGVASASLTPTPTASVPKPSNTGSAGAASGTSSGASSGTTSASGSEETTSKSAGVRIQNGGIAAAFMGVLGLVALAL</sequence>
<dbReference type="GO" id="GO:0005886">
    <property type="term" value="C:plasma membrane"/>
    <property type="evidence" value="ECO:0007669"/>
    <property type="project" value="UniProtKB-SubCell"/>
</dbReference>
<keyword evidence="7" id="KW-0449">Lipoprotein</keyword>
<feature type="domain" description="Copper acquisition factor BIM1-like" evidence="10">
    <location>
        <begin position="17"/>
        <end position="157"/>
    </location>
</feature>
<evidence type="ECO:0000256" key="7">
    <source>
        <dbReference type="ARBA" id="ARBA00023288"/>
    </source>
</evidence>
<dbReference type="EMBL" id="JACAZE010000027">
    <property type="protein sequence ID" value="KAF7289997.1"/>
    <property type="molecule type" value="Genomic_DNA"/>
</dbReference>
<reference evidence="11" key="1">
    <citation type="submission" date="2020-05" db="EMBL/GenBank/DDBJ databases">
        <title>Mycena genomes resolve the evolution of fungal bioluminescence.</title>
        <authorList>
            <person name="Tsai I.J."/>
        </authorList>
    </citation>
    <scope>NUCLEOTIDE SEQUENCE</scope>
    <source>
        <strain evidence="11">110903Hualien_Pintung</strain>
    </source>
</reference>
<keyword evidence="6" id="KW-0325">Glycoprotein</keyword>
<dbReference type="PANTHER" id="PTHR34992">
    <property type="entry name" value="HYPHAL ANASTAMOSIS-7 PROTEIN"/>
    <property type="match status" value="1"/>
</dbReference>
<evidence type="ECO:0000256" key="8">
    <source>
        <dbReference type="SAM" id="MobiDB-lite"/>
    </source>
</evidence>
<keyword evidence="5" id="KW-0472">Membrane</keyword>
<dbReference type="GO" id="GO:0098552">
    <property type="term" value="C:side of membrane"/>
    <property type="evidence" value="ECO:0007669"/>
    <property type="project" value="UniProtKB-KW"/>
</dbReference>
<evidence type="ECO:0000256" key="9">
    <source>
        <dbReference type="SAM" id="SignalP"/>
    </source>
</evidence>
<evidence type="ECO:0000259" key="10">
    <source>
        <dbReference type="Pfam" id="PF20238"/>
    </source>
</evidence>
<evidence type="ECO:0000313" key="11">
    <source>
        <dbReference type="EMBL" id="KAF7289997.1"/>
    </source>
</evidence>
<comment type="caution">
    <text evidence="11">The sequence shown here is derived from an EMBL/GenBank/DDBJ whole genome shotgun (WGS) entry which is preliminary data.</text>
</comment>
<keyword evidence="3" id="KW-0336">GPI-anchor</keyword>
<keyword evidence="4 9" id="KW-0732">Signal</keyword>
<organism evidence="11 12">
    <name type="scientific">Mycena chlorophos</name>
    <name type="common">Agaric fungus</name>
    <name type="synonym">Agaricus chlorophos</name>
    <dbReference type="NCBI Taxonomy" id="658473"/>
    <lineage>
        <taxon>Eukaryota</taxon>
        <taxon>Fungi</taxon>
        <taxon>Dikarya</taxon>
        <taxon>Basidiomycota</taxon>
        <taxon>Agaricomycotina</taxon>
        <taxon>Agaricomycetes</taxon>
        <taxon>Agaricomycetidae</taxon>
        <taxon>Agaricales</taxon>
        <taxon>Marasmiineae</taxon>
        <taxon>Mycenaceae</taxon>
        <taxon>Mycena</taxon>
    </lineage>
</organism>